<evidence type="ECO:0000256" key="3">
    <source>
        <dbReference type="ARBA" id="ARBA00022771"/>
    </source>
</evidence>
<dbReference type="OrthoDB" id="1305878at2759"/>
<dbReference type="Pfam" id="PF16207">
    <property type="entry name" value="RAWUL"/>
    <property type="match status" value="1"/>
</dbReference>
<keyword evidence="2" id="KW-0479">Metal-binding</keyword>
<feature type="region of interest" description="Disordered" evidence="7">
    <location>
        <begin position="447"/>
        <end position="532"/>
    </location>
</feature>
<gene>
    <name evidence="9" type="primary">Su(z)2</name>
</gene>
<name>Q4V707_DROME</name>
<keyword evidence="3 6" id="KW-0863">Zinc-finger</keyword>
<dbReference type="GO" id="GO:0005634">
    <property type="term" value="C:nucleus"/>
    <property type="evidence" value="ECO:0007669"/>
    <property type="project" value="UniProtKB-SubCell"/>
</dbReference>
<dbReference type="InterPro" id="IPR018957">
    <property type="entry name" value="Znf_C3HC4_RING-type"/>
</dbReference>
<dbReference type="AlphaFoldDB" id="Q4V707"/>
<feature type="compositionally biased region" description="Polar residues" evidence="7">
    <location>
        <begin position="449"/>
        <end position="461"/>
    </location>
</feature>
<dbReference type="EMBL" id="BT022149">
    <property type="protein sequence ID" value="AAY51544.1"/>
    <property type="molecule type" value="mRNA"/>
</dbReference>
<feature type="region of interest" description="Disordered" evidence="7">
    <location>
        <begin position="244"/>
        <end position="321"/>
    </location>
</feature>
<evidence type="ECO:0000256" key="6">
    <source>
        <dbReference type="PROSITE-ProRule" id="PRU00175"/>
    </source>
</evidence>
<feature type="compositionally biased region" description="Pro residues" evidence="7">
    <location>
        <begin position="591"/>
        <end position="602"/>
    </location>
</feature>
<feature type="region of interest" description="Disordered" evidence="7">
    <location>
        <begin position="577"/>
        <end position="602"/>
    </location>
</feature>
<evidence type="ECO:0000256" key="4">
    <source>
        <dbReference type="ARBA" id="ARBA00022833"/>
    </source>
</evidence>
<dbReference type="HOGENOM" id="CLU_251917_0_0_1"/>
<dbReference type="PROSITE" id="PS00518">
    <property type="entry name" value="ZF_RING_1"/>
    <property type="match status" value="1"/>
</dbReference>
<reference evidence="9" key="1">
    <citation type="submission" date="2005-05" db="EMBL/GenBank/DDBJ databases">
        <authorList>
            <person name="Stapleton M."/>
            <person name="Carlson J."/>
            <person name="Chavez C."/>
            <person name="Frise E."/>
            <person name="George R."/>
            <person name="Pacleb J."/>
            <person name="Park S."/>
            <person name="Wan K."/>
            <person name="Yu C."/>
            <person name="Celniker S."/>
        </authorList>
    </citation>
    <scope>NUCLEOTIDE SEQUENCE</scope>
</reference>
<evidence type="ECO:0000256" key="5">
    <source>
        <dbReference type="ARBA" id="ARBA00023242"/>
    </source>
</evidence>
<accession>Q4V707</accession>
<comment type="subcellular location">
    <subcellularLocation>
        <location evidence="1">Nucleus</location>
    </subcellularLocation>
</comment>
<evidence type="ECO:0000259" key="8">
    <source>
        <dbReference type="PROSITE" id="PS50089"/>
    </source>
</evidence>
<feature type="compositionally biased region" description="Basic residues" evidence="7">
    <location>
        <begin position="496"/>
        <end position="506"/>
    </location>
</feature>
<evidence type="ECO:0000256" key="7">
    <source>
        <dbReference type="SAM" id="MobiDB-lite"/>
    </source>
</evidence>
<evidence type="ECO:0000256" key="1">
    <source>
        <dbReference type="ARBA" id="ARBA00004123"/>
    </source>
</evidence>
<dbReference type="SUPFAM" id="SSF57850">
    <property type="entry name" value="RING/U-box"/>
    <property type="match status" value="1"/>
</dbReference>
<dbReference type="FunFam" id="3.30.40.10:FF:000833">
    <property type="entry name" value="Suppressor 2 of zeste 4-31"/>
    <property type="match status" value="1"/>
</dbReference>
<evidence type="ECO:0000313" key="9">
    <source>
        <dbReference type="EMBL" id="AAY51544.1"/>
    </source>
</evidence>
<dbReference type="CDD" id="cd16737">
    <property type="entry name" value="RING-HC_PCGF5"/>
    <property type="match status" value="1"/>
</dbReference>
<protein>
    <submittedName>
        <fullName evidence="9">IP01427p</fullName>
    </submittedName>
</protein>
<dbReference type="Gene3D" id="3.10.20.90">
    <property type="entry name" value="Phosphatidylinositol 3-kinase Catalytic Subunit, Chain A, domain 1"/>
    <property type="match status" value="1"/>
</dbReference>
<sequence>MHLQNTHNTMESNAAMDAASPASRDVRQFHDLITCRLCRGYMIDPTTVDYCYHTYCRSCILKHLLRAVYCPECKASGGKEINELNLKSDDTLRSLIYKLVPGLYQRECKELADFKEQHDLVDEQTTDEPEFFTTTELISLSLEYHPAMLHQCGPGEVPPTIYLQCAAGLPVELLKRFLCSKYNIETDNGLVEVEVTYKDEVLPTNFTLMDVAYCYNWSRESPMAFCYRILLYDNEQTKNDENNLSRINQDIEPEHSVRRSKSTKSVTFAEDLESEIDSGSPRSKVRCKTPPKVSPSSKNKRLTSSKREAEPESPVSNFKSLRSNDMRYSDYAVSKVKSEPEQEQFLLPREREQQPLEANTNIVVSIPPSQLRKSYVDAEDFELKTANRKGVGHLPKLKIELNSMKSKLSMPLSAGPRLEDTSCSSSCSAQQLDLETYAKNIGLKPIEQPLQQSASNPDSKYSPNASPMSSCSSSTNGSSSSLGTADASTSTSTSSSHRKRKKKHSKEPKDANGKRKKLHAEISSQTDGKMKVKITAKPNHKLDFKRSHSLASGELDLQKLKLDSTSTSEALNRTLGEEARSINSLVVGGAPTPPPTPTAEPE</sequence>
<dbReference type="GO" id="GO:0060255">
    <property type="term" value="P:regulation of macromolecule metabolic process"/>
    <property type="evidence" value="ECO:0007669"/>
    <property type="project" value="UniProtKB-ARBA"/>
</dbReference>
<proteinExistence type="evidence at transcript level"/>
<dbReference type="Gene3D" id="3.30.40.10">
    <property type="entry name" value="Zinc/RING finger domain, C3HC4 (zinc finger)"/>
    <property type="match status" value="1"/>
</dbReference>
<evidence type="ECO:0000256" key="2">
    <source>
        <dbReference type="ARBA" id="ARBA00022723"/>
    </source>
</evidence>
<dbReference type="InterPro" id="IPR001841">
    <property type="entry name" value="Znf_RING"/>
</dbReference>
<dbReference type="VEuPathDB" id="VectorBase:FBgn0265623"/>
<keyword evidence="5" id="KW-0539">Nucleus</keyword>
<dbReference type="CDD" id="cd17082">
    <property type="entry name" value="RAWUL_PCGF2_like"/>
    <property type="match status" value="1"/>
</dbReference>
<dbReference type="Pfam" id="PF00097">
    <property type="entry name" value="zf-C3HC4"/>
    <property type="match status" value="1"/>
</dbReference>
<dbReference type="ExpressionAtlas" id="Q4V707">
    <property type="expression patterns" value="baseline and differential"/>
</dbReference>
<keyword evidence="4" id="KW-0862">Zinc</keyword>
<dbReference type="PANTHER" id="PTHR10825">
    <property type="entry name" value="RING FINGER DOMAIN-CONTAINING, POLYCOMB GROUP COMPONENT"/>
    <property type="match status" value="1"/>
</dbReference>
<dbReference type="InterPro" id="IPR013083">
    <property type="entry name" value="Znf_RING/FYVE/PHD"/>
</dbReference>
<feature type="compositionally biased region" description="Low complexity" evidence="7">
    <location>
        <begin position="462"/>
        <end position="495"/>
    </location>
</feature>
<dbReference type="PROSITE" id="PS50089">
    <property type="entry name" value="ZF_RING_2"/>
    <property type="match status" value="1"/>
</dbReference>
<dbReference type="InterPro" id="IPR032443">
    <property type="entry name" value="RAWUL"/>
</dbReference>
<dbReference type="FunFam" id="3.10.20.90:FF:000522">
    <property type="entry name" value="Suppressor 2 of zeste h29"/>
    <property type="match status" value="1"/>
</dbReference>
<dbReference type="GO" id="GO:0008270">
    <property type="term" value="F:zinc ion binding"/>
    <property type="evidence" value="ECO:0007669"/>
    <property type="project" value="UniProtKB-KW"/>
</dbReference>
<dbReference type="PANTHER" id="PTHR10825:SF29">
    <property type="entry name" value="POLYCOMB GROUP RING FINGER PROTEIN 1"/>
    <property type="match status" value="1"/>
</dbReference>
<organism evidence="9">
    <name type="scientific">Drosophila melanogaster</name>
    <name type="common">Fruit fly</name>
    <dbReference type="NCBI Taxonomy" id="7227"/>
    <lineage>
        <taxon>Eukaryota</taxon>
        <taxon>Metazoa</taxon>
        <taxon>Ecdysozoa</taxon>
        <taxon>Arthropoda</taxon>
        <taxon>Hexapoda</taxon>
        <taxon>Insecta</taxon>
        <taxon>Pterygota</taxon>
        <taxon>Neoptera</taxon>
        <taxon>Endopterygota</taxon>
        <taxon>Diptera</taxon>
        <taxon>Brachycera</taxon>
        <taxon>Muscomorpha</taxon>
        <taxon>Ephydroidea</taxon>
        <taxon>Drosophilidae</taxon>
        <taxon>Drosophila</taxon>
        <taxon>Sophophora</taxon>
    </lineage>
</organism>
<feature type="domain" description="RING-type" evidence="8">
    <location>
        <begin position="35"/>
        <end position="74"/>
    </location>
</feature>
<dbReference type="InterPro" id="IPR017907">
    <property type="entry name" value="Znf_RING_CS"/>
</dbReference>